<dbReference type="AlphaFoldDB" id="A0AAV9DHX6"/>
<dbReference type="Proteomes" id="UP001180020">
    <property type="component" value="Unassembled WGS sequence"/>
</dbReference>
<evidence type="ECO:0000313" key="2">
    <source>
        <dbReference type="EMBL" id="KAK1300614.1"/>
    </source>
</evidence>
<proteinExistence type="predicted"/>
<gene>
    <name evidence="2" type="ORF">QJS10_CPB13g01170</name>
</gene>
<reference evidence="2" key="2">
    <citation type="submission" date="2023-06" db="EMBL/GenBank/DDBJ databases">
        <authorList>
            <person name="Ma L."/>
            <person name="Liu K.-W."/>
            <person name="Li Z."/>
            <person name="Hsiao Y.-Y."/>
            <person name="Qi Y."/>
            <person name="Fu T."/>
            <person name="Tang G."/>
            <person name="Zhang D."/>
            <person name="Sun W.-H."/>
            <person name="Liu D.-K."/>
            <person name="Li Y."/>
            <person name="Chen G.-Z."/>
            <person name="Liu X.-D."/>
            <person name="Liao X.-Y."/>
            <person name="Jiang Y.-T."/>
            <person name="Yu X."/>
            <person name="Hao Y."/>
            <person name="Huang J."/>
            <person name="Zhao X.-W."/>
            <person name="Ke S."/>
            <person name="Chen Y.-Y."/>
            <person name="Wu W.-L."/>
            <person name="Hsu J.-L."/>
            <person name="Lin Y.-F."/>
            <person name="Huang M.-D."/>
            <person name="Li C.-Y."/>
            <person name="Huang L."/>
            <person name="Wang Z.-W."/>
            <person name="Zhao X."/>
            <person name="Zhong W.-Y."/>
            <person name="Peng D.-H."/>
            <person name="Ahmad S."/>
            <person name="Lan S."/>
            <person name="Zhang J.-S."/>
            <person name="Tsai W.-C."/>
            <person name="Van De Peer Y."/>
            <person name="Liu Z.-J."/>
        </authorList>
    </citation>
    <scope>NUCLEOTIDE SEQUENCE</scope>
    <source>
        <strain evidence="2">CP</strain>
        <tissue evidence="2">Leaves</tissue>
    </source>
</reference>
<name>A0AAV9DHX6_ACOCL</name>
<comment type="caution">
    <text evidence="2">The sequence shown here is derived from an EMBL/GenBank/DDBJ whole genome shotgun (WGS) entry which is preliminary data.</text>
</comment>
<dbReference type="EMBL" id="JAUJYO010000013">
    <property type="protein sequence ID" value="KAK1300614.1"/>
    <property type="molecule type" value="Genomic_DNA"/>
</dbReference>
<evidence type="ECO:0000256" key="1">
    <source>
        <dbReference type="SAM" id="MobiDB-lite"/>
    </source>
</evidence>
<feature type="region of interest" description="Disordered" evidence="1">
    <location>
        <begin position="70"/>
        <end position="89"/>
    </location>
</feature>
<evidence type="ECO:0000313" key="3">
    <source>
        <dbReference type="Proteomes" id="UP001180020"/>
    </source>
</evidence>
<protein>
    <submittedName>
        <fullName evidence="2">Uncharacterized protein</fullName>
    </submittedName>
</protein>
<keyword evidence="3" id="KW-1185">Reference proteome</keyword>
<sequence length="108" mass="12062">MASNKNRIGNWTNPMNACLVGLLVDQFNKDGVGMIRGKWLYREMHKTGIGSYREEGSDILFNMSQHDMDGVGEVKDGGDTDNTNEDNVGGAQLRIMITGQLWGDRNRQ</sequence>
<accession>A0AAV9DHX6</accession>
<reference evidence="2" key="1">
    <citation type="journal article" date="2023" name="Nat. Commun.">
        <title>Diploid and tetraploid genomes of Acorus and the evolution of monocots.</title>
        <authorList>
            <person name="Ma L."/>
            <person name="Liu K.W."/>
            <person name="Li Z."/>
            <person name="Hsiao Y.Y."/>
            <person name="Qi Y."/>
            <person name="Fu T."/>
            <person name="Tang G.D."/>
            <person name="Zhang D."/>
            <person name="Sun W.H."/>
            <person name="Liu D.K."/>
            <person name="Li Y."/>
            <person name="Chen G.Z."/>
            <person name="Liu X.D."/>
            <person name="Liao X.Y."/>
            <person name="Jiang Y.T."/>
            <person name="Yu X."/>
            <person name="Hao Y."/>
            <person name="Huang J."/>
            <person name="Zhao X.W."/>
            <person name="Ke S."/>
            <person name="Chen Y.Y."/>
            <person name="Wu W.L."/>
            <person name="Hsu J.L."/>
            <person name="Lin Y.F."/>
            <person name="Huang M.D."/>
            <person name="Li C.Y."/>
            <person name="Huang L."/>
            <person name="Wang Z.W."/>
            <person name="Zhao X."/>
            <person name="Zhong W.Y."/>
            <person name="Peng D.H."/>
            <person name="Ahmad S."/>
            <person name="Lan S."/>
            <person name="Zhang J.S."/>
            <person name="Tsai W.C."/>
            <person name="Van de Peer Y."/>
            <person name="Liu Z.J."/>
        </authorList>
    </citation>
    <scope>NUCLEOTIDE SEQUENCE</scope>
    <source>
        <strain evidence="2">CP</strain>
    </source>
</reference>
<organism evidence="2 3">
    <name type="scientific">Acorus calamus</name>
    <name type="common">Sweet flag</name>
    <dbReference type="NCBI Taxonomy" id="4465"/>
    <lineage>
        <taxon>Eukaryota</taxon>
        <taxon>Viridiplantae</taxon>
        <taxon>Streptophyta</taxon>
        <taxon>Embryophyta</taxon>
        <taxon>Tracheophyta</taxon>
        <taxon>Spermatophyta</taxon>
        <taxon>Magnoliopsida</taxon>
        <taxon>Liliopsida</taxon>
        <taxon>Acoraceae</taxon>
        <taxon>Acorus</taxon>
    </lineage>
</organism>